<accession>A0A078LUX8</accession>
<name>A0A078LUX8_9PSED</name>
<dbReference type="InterPro" id="IPR004550">
    <property type="entry name" value="AsnASE_II"/>
</dbReference>
<dbReference type="InterPro" id="IPR040919">
    <property type="entry name" value="Asparaginase_C"/>
</dbReference>
<evidence type="ECO:0000256" key="6">
    <source>
        <dbReference type="ARBA" id="ARBA00070898"/>
    </source>
</evidence>
<dbReference type="InterPro" id="IPR027473">
    <property type="entry name" value="L-asparaginase_C"/>
</dbReference>
<comment type="catalytic activity">
    <reaction evidence="3">
        <text>L-asparagine + H2O = L-aspartate + NH4(+)</text>
        <dbReference type="Rhea" id="RHEA:21016"/>
        <dbReference type="ChEBI" id="CHEBI:15377"/>
        <dbReference type="ChEBI" id="CHEBI:28938"/>
        <dbReference type="ChEBI" id="CHEBI:29991"/>
        <dbReference type="ChEBI" id="CHEBI:58048"/>
        <dbReference type="EC" id="3.5.1.38"/>
    </reaction>
</comment>
<organism evidence="12 13">
    <name type="scientific">Pseudomonas saudiphocaensis</name>
    <dbReference type="NCBI Taxonomy" id="1499686"/>
    <lineage>
        <taxon>Bacteria</taxon>
        <taxon>Pseudomonadati</taxon>
        <taxon>Pseudomonadota</taxon>
        <taxon>Gammaproteobacteria</taxon>
        <taxon>Pseudomonadales</taxon>
        <taxon>Pseudomonadaceae</taxon>
        <taxon>Pseudomonas</taxon>
    </lineage>
</organism>
<dbReference type="HOGENOM" id="CLU_019134_1_2_6"/>
<dbReference type="SUPFAM" id="SSF53774">
    <property type="entry name" value="Glutaminase/Asparaginase"/>
    <property type="match status" value="1"/>
</dbReference>
<dbReference type="AlphaFoldDB" id="A0A078LUX8"/>
<dbReference type="PIRSF" id="PIRSF001220">
    <property type="entry name" value="L-ASNase_gatD"/>
    <property type="match status" value="1"/>
</dbReference>
<dbReference type="SMART" id="SM00870">
    <property type="entry name" value="Asparaginase"/>
    <property type="match status" value="1"/>
</dbReference>
<dbReference type="Proteomes" id="UP000053902">
    <property type="component" value="Unassembled WGS sequence"/>
</dbReference>
<dbReference type="GO" id="GO:0004067">
    <property type="term" value="F:asparaginase activity"/>
    <property type="evidence" value="ECO:0007669"/>
    <property type="project" value="UniProtKB-UniRule"/>
</dbReference>
<evidence type="ECO:0000256" key="1">
    <source>
        <dbReference type="ARBA" id="ARBA00010518"/>
    </source>
</evidence>
<dbReference type="InterPro" id="IPR006034">
    <property type="entry name" value="Asparaginase/glutaminase-like"/>
</dbReference>
<dbReference type="Pfam" id="PF00710">
    <property type="entry name" value="Asparaginase"/>
    <property type="match status" value="1"/>
</dbReference>
<dbReference type="EC" id="3.5.1.38" evidence="5"/>
<dbReference type="PANTHER" id="PTHR11707">
    <property type="entry name" value="L-ASPARAGINASE"/>
    <property type="match status" value="1"/>
</dbReference>
<dbReference type="PRINTS" id="PR00139">
    <property type="entry name" value="ASNGLNASE"/>
</dbReference>
<evidence type="ECO:0000256" key="3">
    <source>
        <dbReference type="ARBA" id="ARBA00050130"/>
    </source>
</evidence>
<feature type="active site" description="O-isoaspartyl threonine intermediate" evidence="9">
    <location>
        <position position="18"/>
    </location>
</feature>
<dbReference type="SFLD" id="SFLDS00057">
    <property type="entry name" value="Glutaminase/Asparaginase"/>
    <property type="match status" value="1"/>
</dbReference>
<dbReference type="InterPro" id="IPR027474">
    <property type="entry name" value="L-asparaginase_N"/>
</dbReference>
<dbReference type="RefSeq" id="WP_037023241.1">
    <property type="nucleotide sequence ID" value="NZ_CCSF01000001.1"/>
</dbReference>
<evidence type="ECO:0000259" key="11">
    <source>
        <dbReference type="Pfam" id="PF17763"/>
    </source>
</evidence>
<evidence type="ECO:0000259" key="10">
    <source>
        <dbReference type="Pfam" id="PF00710"/>
    </source>
</evidence>
<dbReference type="PROSITE" id="PS51732">
    <property type="entry name" value="ASN_GLN_ASE_3"/>
    <property type="match status" value="1"/>
</dbReference>
<dbReference type="Pfam" id="PF17763">
    <property type="entry name" value="Asparaginase_C"/>
    <property type="match status" value="1"/>
</dbReference>
<evidence type="ECO:0000256" key="5">
    <source>
        <dbReference type="ARBA" id="ARBA00066751"/>
    </source>
</evidence>
<evidence type="ECO:0000313" key="12">
    <source>
        <dbReference type="EMBL" id="CDZ94112.1"/>
    </source>
</evidence>
<dbReference type="STRING" id="1499686.BN1079_01423"/>
<dbReference type="Gene3D" id="3.40.50.1170">
    <property type="entry name" value="L-asparaginase, N-terminal domain"/>
    <property type="match status" value="1"/>
</dbReference>
<feature type="domain" description="L-asparaginase N-terminal" evidence="10">
    <location>
        <begin position="9"/>
        <end position="203"/>
    </location>
</feature>
<evidence type="ECO:0000256" key="2">
    <source>
        <dbReference type="ARBA" id="ARBA00022801"/>
    </source>
</evidence>
<dbReference type="InterPro" id="IPR036152">
    <property type="entry name" value="Asp/glu_Ase-like_sf"/>
</dbReference>
<dbReference type="FunFam" id="3.40.50.1170:FF:000001">
    <property type="entry name" value="L-asparaginase 2"/>
    <property type="match status" value="1"/>
</dbReference>
<dbReference type="OrthoDB" id="9788068at2"/>
<dbReference type="GO" id="GO:0006528">
    <property type="term" value="P:asparagine metabolic process"/>
    <property type="evidence" value="ECO:0007669"/>
    <property type="project" value="InterPro"/>
</dbReference>
<protein>
    <recommendedName>
        <fullName evidence="6">Glutaminase-asparaginase</fullName>
        <ecNumber evidence="5">3.5.1.38</ecNumber>
    </recommendedName>
    <alternativeName>
        <fullName evidence="8">L-ASNase/L-GLNase</fullName>
    </alternativeName>
    <alternativeName>
        <fullName evidence="7">L-asparagine/L-glutamine amidohydrolase</fullName>
    </alternativeName>
</protein>
<feature type="domain" description="Asparaginase/glutaminase C-terminal" evidence="11">
    <location>
        <begin position="225"/>
        <end position="332"/>
    </location>
</feature>
<evidence type="ECO:0000256" key="7">
    <source>
        <dbReference type="ARBA" id="ARBA00083270"/>
    </source>
</evidence>
<dbReference type="GO" id="GO:0050417">
    <property type="term" value="F:glutamin-(asparagin-)ase activity"/>
    <property type="evidence" value="ECO:0007669"/>
    <property type="project" value="UniProtKB-EC"/>
</dbReference>
<sequence>MSLENARPKIAVIGTGGTFAMQARHRFDWVEYGESQVVLPIDTLLDELGGLAPHVDLFPIAFRALGSVSITPTDWLELARLIEQTALEHPDIDGFVITHGTATLEETAYFLDLALNLDMGLVITGAQRPSNTAGTDVPANLRAALAVAASPQARECGALVVMDNKVYSARDVTKSSSFDLAAFEAVPFGPLAQVDANAQVHWRRLLPANAWRRQFDLARVQSLPRVDIVTSYAGCDGVPIQALVAAGSQAIISAGLAPGRPASGEAAALAEAVRQGVVVVQSTRAMRGNVPVQDFLLRAGVLAGGDLSPHKLRILVMLALTQTKDPVQLQHWLLAG</sequence>
<proteinExistence type="inferred from homology"/>
<evidence type="ECO:0000256" key="4">
    <source>
        <dbReference type="ARBA" id="ARBA00052564"/>
    </source>
</evidence>
<dbReference type="PIRSF" id="PIRSF500176">
    <property type="entry name" value="L_ASNase"/>
    <property type="match status" value="1"/>
</dbReference>
<dbReference type="eggNOG" id="COG0252">
    <property type="taxonomic scope" value="Bacteria"/>
</dbReference>
<dbReference type="InterPro" id="IPR037152">
    <property type="entry name" value="L-asparaginase_N_sf"/>
</dbReference>
<evidence type="ECO:0000256" key="9">
    <source>
        <dbReference type="PIRSR" id="PIRSR001220-1"/>
    </source>
</evidence>
<reference evidence="12 13" key="1">
    <citation type="submission" date="2014-07" db="EMBL/GenBank/DDBJ databases">
        <authorList>
            <person name="Urmite Genomes Urmite Genomes"/>
        </authorList>
    </citation>
    <scope>NUCLEOTIDE SEQUENCE [LARGE SCALE GENOMIC DNA]</scope>
    <source>
        <strain evidence="12 13">20_BN</strain>
    </source>
</reference>
<dbReference type="PANTHER" id="PTHR11707:SF28">
    <property type="entry name" value="60 KDA LYSOPHOSPHOLIPASE"/>
    <property type="match status" value="1"/>
</dbReference>
<evidence type="ECO:0000313" key="13">
    <source>
        <dbReference type="Proteomes" id="UP000053902"/>
    </source>
</evidence>
<gene>
    <name evidence="12" type="ORF">BN1079_01423</name>
</gene>
<comment type="catalytic activity">
    <reaction evidence="4">
        <text>L-glutamine + H2O = L-glutamate + NH4(+)</text>
        <dbReference type="Rhea" id="RHEA:15889"/>
        <dbReference type="ChEBI" id="CHEBI:15377"/>
        <dbReference type="ChEBI" id="CHEBI:28938"/>
        <dbReference type="ChEBI" id="CHEBI:29985"/>
        <dbReference type="ChEBI" id="CHEBI:58359"/>
        <dbReference type="EC" id="3.5.1.38"/>
    </reaction>
</comment>
<dbReference type="Gene3D" id="3.40.50.40">
    <property type="match status" value="1"/>
</dbReference>
<dbReference type="CDD" id="cd08964">
    <property type="entry name" value="L-asparaginase_II"/>
    <property type="match status" value="1"/>
</dbReference>
<evidence type="ECO:0000256" key="8">
    <source>
        <dbReference type="ARBA" id="ARBA00084074"/>
    </source>
</evidence>
<keyword evidence="2" id="KW-0378">Hydrolase</keyword>
<comment type="similarity">
    <text evidence="1">Belongs to the asparaginase 1 family.</text>
</comment>
<keyword evidence="13" id="KW-1185">Reference proteome</keyword>
<dbReference type="EMBL" id="CCSF01000001">
    <property type="protein sequence ID" value="CDZ94112.1"/>
    <property type="molecule type" value="Genomic_DNA"/>
</dbReference>